<feature type="compositionally biased region" description="Polar residues" evidence="1">
    <location>
        <begin position="368"/>
        <end position="387"/>
    </location>
</feature>
<feature type="compositionally biased region" description="Low complexity" evidence="1">
    <location>
        <begin position="253"/>
        <end position="262"/>
    </location>
</feature>
<feature type="domain" description="Myb-like" evidence="2">
    <location>
        <begin position="93"/>
        <end position="142"/>
    </location>
</feature>
<evidence type="ECO:0000313" key="4">
    <source>
        <dbReference type="EMBL" id="KAF2205402.1"/>
    </source>
</evidence>
<feature type="region of interest" description="Disordered" evidence="1">
    <location>
        <begin position="1"/>
        <end position="106"/>
    </location>
</feature>
<feature type="compositionally biased region" description="Polar residues" evidence="1">
    <location>
        <begin position="1"/>
        <end position="21"/>
    </location>
</feature>
<keyword evidence="5" id="KW-1185">Reference proteome</keyword>
<dbReference type="InterPro" id="IPR009057">
    <property type="entry name" value="Homeodomain-like_sf"/>
</dbReference>
<proteinExistence type="predicted"/>
<feature type="domain" description="HTH myb-type" evidence="3">
    <location>
        <begin position="118"/>
        <end position="146"/>
    </location>
</feature>
<dbReference type="Pfam" id="PF00249">
    <property type="entry name" value="Myb_DNA-binding"/>
    <property type="match status" value="1"/>
</dbReference>
<feature type="compositionally biased region" description="Pro residues" evidence="1">
    <location>
        <begin position="295"/>
        <end position="309"/>
    </location>
</feature>
<organism evidence="4 5">
    <name type="scientific">Delitschia confertaspora ATCC 74209</name>
    <dbReference type="NCBI Taxonomy" id="1513339"/>
    <lineage>
        <taxon>Eukaryota</taxon>
        <taxon>Fungi</taxon>
        <taxon>Dikarya</taxon>
        <taxon>Ascomycota</taxon>
        <taxon>Pezizomycotina</taxon>
        <taxon>Dothideomycetes</taxon>
        <taxon>Pleosporomycetidae</taxon>
        <taxon>Pleosporales</taxon>
        <taxon>Delitschiaceae</taxon>
        <taxon>Delitschia</taxon>
    </lineage>
</organism>
<feature type="compositionally biased region" description="Polar residues" evidence="1">
    <location>
        <begin position="210"/>
        <end position="240"/>
    </location>
</feature>
<gene>
    <name evidence="4" type="ORF">GQ43DRAFT_15324</name>
</gene>
<evidence type="ECO:0000313" key="5">
    <source>
        <dbReference type="Proteomes" id="UP000799536"/>
    </source>
</evidence>
<accession>A0A9P4MWR6</accession>
<evidence type="ECO:0008006" key="6">
    <source>
        <dbReference type="Google" id="ProtNLM"/>
    </source>
</evidence>
<feature type="region of interest" description="Disordered" evidence="1">
    <location>
        <begin position="208"/>
        <end position="409"/>
    </location>
</feature>
<feature type="compositionally biased region" description="Pro residues" evidence="1">
    <location>
        <begin position="242"/>
        <end position="252"/>
    </location>
</feature>
<comment type="caution">
    <text evidence="4">The sequence shown here is derived from an EMBL/GenBank/DDBJ whole genome shotgun (WGS) entry which is preliminary data.</text>
</comment>
<dbReference type="SUPFAM" id="SSF46689">
    <property type="entry name" value="Homeodomain-like"/>
    <property type="match status" value="1"/>
</dbReference>
<dbReference type="SMART" id="SM00717">
    <property type="entry name" value="SANT"/>
    <property type="match status" value="1"/>
</dbReference>
<dbReference type="CDD" id="cd00167">
    <property type="entry name" value="SANT"/>
    <property type="match status" value="1"/>
</dbReference>
<feature type="compositionally biased region" description="Polar residues" evidence="1">
    <location>
        <begin position="263"/>
        <end position="274"/>
    </location>
</feature>
<protein>
    <recommendedName>
        <fullName evidence="6">Myb-like DNA-binding domain protein</fullName>
    </recommendedName>
</protein>
<feature type="compositionally biased region" description="Basic and acidic residues" evidence="1">
    <location>
        <begin position="334"/>
        <end position="367"/>
    </location>
</feature>
<feature type="compositionally biased region" description="Basic and acidic residues" evidence="1">
    <location>
        <begin position="390"/>
        <end position="409"/>
    </location>
</feature>
<dbReference type="AlphaFoldDB" id="A0A9P4MWR6"/>
<dbReference type="EMBL" id="ML993856">
    <property type="protein sequence ID" value="KAF2205402.1"/>
    <property type="molecule type" value="Genomic_DNA"/>
</dbReference>
<evidence type="ECO:0000259" key="3">
    <source>
        <dbReference type="PROSITE" id="PS51294"/>
    </source>
</evidence>
<evidence type="ECO:0000259" key="2">
    <source>
        <dbReference type="PROSITE" id="PS50090"/>
    </source>
</evidence>
<dbReference type="PROSITE" id="PS50090">
    <property type="entry name" value="MYB_LIKE"/>
    <property type="match status" value="1"/>
</dbReference>
<name>A0A9P4MWR6_9PLEO</name>
<sequence>MIPSAYSTPGPTSSASLTAGSMQGGPVLPGLSELQRLPEHMQQQPPQAFRPLYTGPPSSTTSHLVPGPNGSPPSQQIKRAASQTPLPEESPAGKENKQKKWGPEDDNIMVELRGQGMKWDDVAKRFPGRSSIACRLRYQNYLEKRAHWDEEKKNKLARLYARFKEQMWTKISNEMQIPWRAAESMHWQLGEQDMSARANAPVFQLHPSATGMSTPQQMSAVPAQTTSHGFTPANANQFVPNLQPPPPQPQPQPHQQTQGPVQTYQHRTATNPSQGRRRNSSLSRRRGENTRTRPSAPPQAEPPLQPQPLQPASDNRGLPNEAKTVPTFEAQSGLKREGESGHLAEPHQKRRREEDCMSKAYRLESDNRSQGTKSPDFSSQRSATGSIRSMKREGEDQDRVMKEPEPTTS</sequence>
<feature type="compositionally biased region" description="Basic and acidic residues" evidence="1">
    <location>
        <begin position="91"/>
        <end position="103"/>
    </location>
</feature>
<evidence type="ECO:0000256" key="1">
    <source>
        <dbReference type="SAM" id="MobiDB-lite"/>
    </source>
</evidence>
<dbReference type="OrthoDB" id="2350934at2759"/>
<dbReference type="InterPro" id="IPR001005">
    <property type="entry name" value="SANT/Myb"/>
</dbReference>
<reference evidence="4" key="1">
    <citation type="journal article" date="2020" name="Stud. Mycol.">
        <title>101 Dothideomycetes genomes: a test case for predicting lifestyles and emergence of pathogens.</title>
        <authorList>
            <person name="Haridas S."/>
            <person name="Albert R."/>
            <person name="Binder M."/>
            <person name="Bloem J."/>
            <person name="Labutti K."/>
            <person name="Salamov A."/>
            <person name="Andreopoulos B."/>
            <person name="Baker S."/>
            <person name="Barry K."/>
            <person name="Bills G."/>
            <person name="Bluhm B."/>
            <person name="Cannon C."/>
            <person name="Castanera R."/>
            <person name="Culley D."/>
            <person name="Daum C."/>
            <person name="Ezra D."/>
            <person name="Gonzalez J."/>
            <person name="Henrissat B."/>
            <person name="Kuo A."/>
            <person name="Liang C."/>
            <person name="Lipzen A."/>
            <person name="Lutzoni F."/>
            <person name="Magnuson J."/>
            <person name="Mondo S."/>
            <person name="Nolan M."/>
            <person name="Ohm R."/>
            <person name="Pangilinan J."/>
            <person name="Park H.-J."/>
            <person name="Ramirez L."/>
            <person name="Alfaro M."/>
            <person name="Sun H."/>
            <person name="Tritt A."/>
            <person name="Yoshinaga Y."/>
            <person name="Zwiers L.-H."/>
            <person name="Turgeon B."/>
            <person name="Goodwin S."/>
            <person name="Spatafora J."/>
            <person name="Crous P."/>
            <person name="Grigoriev I."/>
        </authorList>
    </citation>
    <scope>NUCLEOTIDE SEQUENCE</scope>
    <source>
        <strain evidence="4">ATCC 74209</strain>
    </source>
</reference>
<dbReference type="Gene3D" id="1.10.10.60">
    <property type="entry name" value="Homeodomain-like"/>
    <property type="match status" value="1"/>
</dbReference>
<dbReference type="InterPro" id="IPR017930">
    <property type="entry name" value="Myb_dom"/>
</dbReference>
<feature type="compositionally biased region" description="Polar residues" evidence="1">
    <location>
        <begin position="72"/>
        <end position="85"/>
    </location>
</feature>
<dbReference type="Proteomes" id="UP000799536">
    <property type="component" value="Unassembled WGS sequence"/>
</dbReference>
<dbReference type="PROSITE" id="PS51294">
    <property type="entry name" value="HTH_MYB"/>
    <property type="match status" value="1"/>
</dbReference>